<comment type="caution">
    <text evidence="3">The sequence shown here is derived from an EMBL/GenBank/DDBJ whole genome shotgun (WGS) entry which is preliminary data.</text>
</comment>
<sequence>MSTSNRIIKPGYESYQPVVAARQFGLGQVSPHFFLHFLTESRADLPDVLTGQRCYSFFDALVIPIPHNLSFTSSTDDFEAWWAMWKTYAFRRALGPLLKQLDAEYAIPAEQTSTEEISSEDTQSGREDSSSGTSGKNTTPSEPDLPASASKKGQPPNLIPPTLLQQQDKVGYDLSNLLTFDPESIEPTAKASGASGPKATQGQLQQLKALLSSSIETLIEDTAEIQNILEDLQPHLPVTLQVKLWPVVTLSAYRSRVTLARQRIGLRHAQLPLKADIADKCQRLNEKKAALDAKTDTSVSTELETLRKELEDLEERVRVTKQLIQDKEALIARSHEEAEGLKAELKTDLAEIRALNKQLVTGQDEDDEAEIAEVDRVRASALCALEAFLQ</sequence>
<organism evidence="3 4">
    <name type="scientific">Lolium multiflorum</name>
    <name type="common">Italian ryegrass</name>
    <name type="synonym">Lolium perenne subsp. multiflorum</name>
    <dbReference type="NCBI Taxonomy" id="4521"/>
    <lineage>
        <taxon>Eukaryota</taxon>
        <taxon>Viridiplantae</taxon>
        <taxon>Streptophyta</taxon>
        <taxon>Embryophyta</taxon>
        <taxon>Tracheophyta</taxon>
        <taxon>Spermatophyta</taxon>
        <taxon>Magnoliopsida</taxon>
        <taxon>Liliopsida</taxon>
        <taxon>Poales</taxon>
        <taxon>Poaceae</taxon>
        <taxon>BOP clade</taxon>
        <taxon>Pooideae</taxon>
        <taxon>Poodae</taxon>
        <taxon>Poeae</taxon>
        <taxon>Poeae Chloroplast Group 2 (Poeae type)</taxon>
        <taxon>Loliodinae</taxon>
        <taxon>Loliinae</taxon>
        <taxon>Lolium</taxon>
    </lineage>
</organism>
<evidence type="ECO:0000256" key="2">
    <source>
        <dbReference type="SAM" id="MobiDB-lite"/>
    </source>
</evidence>
<keyword evidence="1" id="KW-0175">Coiled coil</keyword>
<dbReference type="AlphaFoldDB" id="A0AAD8RG52"/>
<evidence type="ECO:0000256" key="1">
    <source>
        <dbReference type="SAM" id="Coils"/>
    </source>
</evidence>
<feature type="compositionally biased region" description="Polar residues" evidence="2">
    <location>
        <begin position="130"/>
        <end position="141"/>
    </location>
</feature>
<feature type="coiled-coil region" evidence="1">
    <location>
        <begin position="274"/>
        <end position="358"/>
    </location>
</feature>
<protein>
    <submittedName>
        <fullName evidence="3">Uncharacterized protein</fullName>
    </submittedName>
</protein>
<evidence type="ECO:0000313" key="3">
    <source>
        <dbReference type="EMBL" id="KAK1621008.1"/>
    </source>
</evidence>
<gene>
    <name evidence="3" type="ORF">QYE76_026525</name>
</gene>
<keyword evidence="4" id="KW-1185">Reference proteome</keyword>
<reference evidence="3" key="1">
    <citation type="submission" date="2023-07" db="EMBL/GenBank/DDBJ databases">
        <title>A chromosome-level genome assembly of Lolium multiflorum.</title>
        <authorList>
            <person name="Chen Y."/>
            <person name="Copetti D."/>
            <person name="Kolliker R."/>
            <person name="Studer B."/>
        </authorList>
    </citation>
    <scope>NUCLEOTIDE SEQUENCE</scope>
    <source>
        <strain evidence="3">02402/16</strain>
        <tissue evidence="3">Leaf</tissue>
    </source>
</reference>
<dbReference type="EMBL" id="JAUUTY010000006">
    <property type="protein sequence ID" value="KAK1621008.1"/>
    <property type="molecule type" value="Genomic_DNA"/>
</dbReference>
<accession>A0AAD8RG52</accession>
<name>A0AAD8RG52_LOLMU</name>
<evidence type="ECO:0000313" key="4">
    <source>
        <dbReference type="Proteomes" id="UP001231189"/>
    </source>
</evidence>
<feature type="compositionally biased region" description="Polar residues" evidence="2">
    <location>
        <begin position="110"/>
        <end position="122"/>
    </location>
</feature>
<dbReference type="Proteomes" id="UP001231189">
    <property type="component" value="Unassembled WGS sequence"/>
</dbReference>
<feature type="region of interest" description="Disordered" evidence="2">
    <location>
        <begin position="110"/>
        <end position="162"/>
    </location>
</feature>
<proteinExistence type="predicted"/>